<gene>
    <name evidence="8" type="ORF">B0T19DRAFT_368830</name>
</gene>
<proteinExistence type="inferred from homology"/>
<feature type="region of interest" description="Disordered" evidence="7">
    <location>
        <begin position="13"/>
        <end position="40"/>
    </location>
</feature>
<keyword evidence="9" id="KW-1185">Reference proteome</keyword>
<comment type="caution">
    <text evidence="8">The sequence shown here is derived from an EMBL/GenBank/DDBJ whole genome shotgun (WGS) entry which is preliminary data.</text>
</comment>
<dbReference type="EC" id="2.7.1.160" evidence="3"/>
<dbReference type="InterPro" id="IPR002745">
    <property type="entry name" value="Ptrans_KptA/Tpt1"/>
</dbReference>
<sequence>MEDDIAERFEEKMAVSGRARGGKARGGGSARGGGGTKGRDVDLSRALSKLLRHQAASAGIKLDSEGYAPLDQVLQYAPIRALKPSLSEIQTAVRESDKQRFAIKPNPLTNPSLDETSTNPADWLIRANQGHSIKVDSSSLLTPLALPLPDGTQPPNTLPVPKTVIHGTYLAFWPRIVASGGLRPMGRNHVHCSTGLPEDEAAGVVSGMRRDAEVLIYLDVAGSLRDGDENGQAGGGIKWWMSDNGVVLTEGDADGLVPVTLFKEVVGRTQGVGVLWKDGEKVKDLPEGLRIKTPQGKGYAGRGGRGGGG</sequence>
<dbReference type="PANTHER" id="PTHR12684:SF2">
    <property type="entry name" value="TRNA 2'-PHOSPHOTRANSFERASE 1"/>
    <property type="match status" value="1"/>
</dbReference>
<feature type="non-terminal residue" evidence="8">
    <location>
        <position position="309"/>
    </location>
</feature>
<name>A0AAE0IYI7_9PEZI</name>
<dbReference type="Gene3D" id="1.10.10.970">
    <property type="entry name" value="RNA 2'-phosphotransferase, Tpt1/KptA family, N-terminal domain"/>
    <property type="match status" value="1"/>
</dbReference>
<dbReference type="Proteomes" id="UP001286456">
    <property type="component" value="Unassembled WGS sequence"/>
</dbReference>
<reference evidence="8" key="2">
    <citation type="submission" date="2023-06" db="EMBL/GenBank/DDBJ databases">
        <authorList>
            <consortium name="Lawrence Berkeley National Laboratory"/>
            <person name="Haridas S."/>
            <person name="Hensen N."/>
            <person name="Bonometti L."/>
            <person name="Westerberg I."/>
            <person name="Brannstrom I.O."/>
            <person name="Guillou S."/>
            <person name="Cros-Aarteil S."/>
            <person name="Calhoun S."/>
            <person name="Kuo A."/>
            <person name="Mondo S."/>
            <person name="Pangilinan J."/>
            <person name="Riley R."/>
            <person name="Labutti K."/>
            <person name="Andreopoulos B."/>
            <person name="Lipzen A."/>
            <person name="Chen C."/>
            <person name="Yanf M."/>
            <person name="Daum C."/>
            <person name="Ng V."/>
            <person name="Clum A."/>
            <person name="Steindorff A."/>
            <person name="Ohm R."/>
            <person name="Martin F."/>
            <person name="Silar P."/>
            <person name="Natvig D."/>
            <person name="Lalanne C."/>
            <person name="Gautier V."/>
            <person name="Ament-Velasquez S.L."/>
            <person name="Kruys A."/>
            <person name="Hutchinson M.I."/>
            <person name="Powell A.J."/>
            <person name="Barry K."/>
            <person name="Miller A.N."/>
            <person name="Grigoriev I.V."/>
            <person name="Debuchy R."/>
            <person name="Gladieux P."/>
            <person name="Thoren M.H."/>
            <person name="Johannesson H."/>
        </authorList>
    </citation>
    <scope>NUCLEOTIDE SEQUENCE</scope>
    <source>
        <strain evidence="8">SMH4131-1</strain>
    </source>
</reference>
<evidence type="ECO:0000256" key="7">
    <source>
        <dbReference type="SAM" id="MobiDB-lite"/>
    </source>
</evidence>
<comment type="similarity">
    <text evidence="2">Belongs to the KptA/TPT1 family.</text>
</comment>
<evidence type="ECO:0000256" key="3">
    <source>
        <dbReference type="ARBA" id="ARBA00012007"/>
    </source>
</evidence>
<reference evidence="8" key="1">
    <citation type="journal article" date="2023" name="Mol. Phylogenet. Evol.">
        <title>Genome-scale phylogeny and comparative genomics of the fungal order Sordariales.</title>
        <authorList>
            <person name="Hensen N."/>
            <person name="Bonometti L."/>
            <person name="Westerberg I."/>
            <person name="Brannstrom I.O."/>
            <person name="Guillou S."/>
            <person name="Cros-Aarteil S."/>
            <person name="Calhoun S."/>
            <person name="Haridas S."/>
            <person name="Kuo A."/>
            <person name="Mondo S."/>
            <person name="Pangilinan J."/>
            <person name="Riley R."/>
            <person name="LaButti K."/>
            <person name="Andreopoulos B."/>
            <person name="Lipzen A."/>
            <person name="Chen C."/>
            <person name="Yan M."/>
            <person name="Daum C."/>
            <person name="Ng V."/>
            <person name="Clum A."/>
            <person name="Steindorff A."/>
            <person name="Ohm R.A."/>
            <person name="Martin F."/>
            <person name="Silar P."/>
            <person name="Natvig D.O."/>
            <person name="Lalanne C."/>
            <person name="Gautier V."/>
            <person name="Ament-Velasquez S.L."/>
            <person name="Kruys A."/>
            <person name="Hutchinson M.I."/>
            <person name="Powell A.J."/>
            <person name="Barry K."/>
            <person name="Miller A.N."/>
            <person name="Grigoriev I.V."/>
            <person name="Debuchy R."/>
            <person name="Gladieux P."/>
            <person name="Hiltunen Thoren M."/>
            <person name="Johannesson H."/>
        </authorList>
    </citation>
    <scope>NUCLEOTIDE SEQUENCE</scope>
    <source>
        <strain evidence="8">SMH4131-1</strain>
    </source>
</reference>
<keyword evidence="4" id="KW-0808">Transferase</keyword>
<dbReference type="AlphaFoldDB" id="A0AAE0IYI7"/>
<feature type="compositionally biased region" description="Gly residues" evidence="7">
    <location>
        <begin position="24"/>
        <end position="36"/>
    </location>
</feature>
<evidence type="ECO:0000256" key="1">
    <source>
        <dbReference type="ARBA" id="ARBA00003343"/>
    </source>
</evidence>
<accession>A0AAE0IYI7</accession>
<dbReference type="Pfam" id="PF01885">
    <property type="entry name" value="PTS_2-RNA"/>
    <property type="match status" value="1"/>
</dbReference>
<comment type="catalytic activity">
    <reaction evidence="6">
        <text>2'-phospho-[ligated tRNA] + NAD(+) = mature tRNA + ADP-alpha-D-ribose 1'',2''-cyclic phosphate + nicotinamide</text>
        <dbReference type="Rhea" id="RHEA:23324"/>
        <dbReference type="Rhea" id="RHEA-COMP:11106"/>
        <dbReference type="Rhea" id="RHEA-COMP:11107"/>
        <dbReference type="ChEBI" id="CHEBI:17154"/>
        <dbReference type="ChEBI" id="CHEBI:57540"/>
        <dbReference type="ChEBI" id="CHEBI:76596"/>
        <dbReference type="ChEBI" id="CHEBI:82883"/>
        <dbReference type="ChEBI" id="CHEBI:85027"/>
        <dbReference type="EC" id="2.7.1.160"/>
    </reaction>
</comment>
<dbReference type="GO" id="GO:0006388">
    <property type="term" value="P:tRNA splicing, via endonucleolytic cleavage and ligation"/>
    <property type="evidence" value="ECO:0007669"/>
    <property type="project" value="TreeGrafter"/>
</dbReference>
<dbReference type="SUPFAM" id="SSF56399">
    <property type="entry name" value="ADP-ribosylation"/>
    <property type="match status" value="1"/>
</dbReference>
<evidence type="ECO:0000313" key="9">
    <source>
        <dbReference type="Proteomes" id="UP001286456"/>
    </source>
</evidence>
<dbReference type="PANTHER" id="PTHR12684">
    <property type="entry name" value="PUTATIVE PHOSPHOTRANSFERASE"/>
    <property type="match status" value="1"/>
</dbReference>
<dbReference type="GO" id="GO:0000215">
    <property type="term" value="F:tRNA 2'-phosphotransferase activity"/>
    <property type="evidence" value="ECO:0007669"/>
    <property type="project" value="UniProtKB-EC"/>
</dbReference>
<keyword evidence="5" id="KW-0520">NAD</keyword>
<dbReference type="InterPro" id="IPR042081">
    <property type="entry name" value="RNA_2'-PTrans_C"/>
</dbReference>
<evidence type="ECO:0000256" key="6">
    <source>
        <dbReference type="ARBA" id="ARBA00047949"/>
    </source>
</evidence>
<evidence type="ECO:0000256" key="4">
    <source>
        <dbReference type="ARBA" id="ARBA00022679"/>
    </source>
</evidence>
<dbReference type="EMBL" id="JAUEPO010000002">
    <property type="protein sequence ID" value="KAK3333420.1"/>
    <property type="molecule type" value="Genomic_DNA"/>
</dbReference>
<dbReference type="InterPro" id="IPR042080">
    <property type="entry name" value="RNA_2'-PTrans_N"/>
</dbReference>
<evidence type="ECO:0000256" key="5">
    <source>
        <dbReference type="ARBA" id="ARBA00023027"/>
    </source>
</evidence>
<comment type="function">
    <text evidence="1">Catalyzes the last step of tRNA splicing, the transfer of the splice junction 2'-phosphate from ligated tRNA to NAD to produce ADP-ribose 1''-2'' cyclic phosphate.</text>
</comment>
<organism evidence="8 9">
    <name type="scientific">Cercophora scortea</name>
    <dbReference type="NCBI Taxonomy" id="314031"/>
    <lineage>
        <taxon>Eukaryota</taxon>
        <taxon>Fungi</taxon>
        <taxon>Dikarya</taxon>
        <taxon>Ascomycota</taxon>
        <taxon>Pezizomycotina</taxon>
        <taxon>Sordariomycetes</taxon>
        <taxon>Sordariomycetidae</taxon>
        <taxon>Sordariales</taxon>
        <taxon>Lasiosphaeriaceae</taxon>
        <taxon>Cercophora</taxon>
    </lineage>
</organism>
<protein>
    <recommendedName>
        <fullName evidence="3">2'-phosphotransferase</fullName>
        <ecNumber evidence="3">2.7.1.160</ecNumber>
    </recommendedName>
</protein>
<dbReference type="Gene3D" id="3.20.170.30">
    <property type="match status" value="1"/>
</dbReference>
<evidence type="ECO:0000313" key="8">
    <source>
        <dbReference type="EMBL" id="KAK3333420.1"/>
    </source>
</evidence>
<evidence type="ECO:0000256" key="2">
    <source>
        <dbReference type="ARBA" id="ARBA00009836"/>
    </source>
</evidence>